<dbReference type="EMBL" id="BK016265">
    <property type="protein sequence ID" value="DAG05953.1"/>
    <property type="molecule type" value="Genomic_DNA"/>
</dbReference>
<evidence type="ECO:0000256" key="1">
    <source>
        <dbReference type="SAM" id="Phobius"/>
    </source>
</evidence>
<accession>A0A8S5VGP5</accession>
<keyword evidence="1" id="KW-0812">Transmembrane</keyword>
<evidence type="ECO:0000313" key="2">
    <source>
        <dbReference type="EMBL" id="DAG05953.1"/>
    </source>
</evidence>
<proteinExistence type="predicted"/>
<keyword evidence="1" id="KW-1133">Transmembrane helix</keyword>
<reference evidence="2" key="1">
    <citation type="journal article" date="2021" name="Proc. Natl. Acad. Sci. U.S.A.">
        <title>A Catalog of Tens of Thousands of Viruses from Human Metagenomes Reveals Hidden Associations with Chronic Diseases.</title>
        <authorList>
            <person name="Tisza M.J."/>
            <person name="Buck C.B."/>
        </authorList>
    </citation>
    <scope>NUCLEOTIDE SEQUENCE</scope>
    <source>
        <strain evidence="2">CtkfK18</strain>
    </source>
</reference>
<sequence length="48" mass="5233">MKYEYVYDSAGNIIKATASGIGIIGIAVICYAAYKITDRICKSVNKDK</sequence>
<feature type="transmembrane region" description="Helical" evidence="1">
    <location>
        <begin position="12"/>
        <end position="34"/>
    </location>
</feature>
<protein>
    <submittedName>
        <fullName evidence="2">Uncharacterized protein</fullName>
    </submittedName>
</protein>
<keyword evidence="1" id="KW-0472">Membrane</keyword>
<name>A0A8S5VGP5_9CAUD</name>
<organism evidence="2">
    <name type="scientific">Myoviridae sp. ctkfK18</name>
    <dbReference type="NCBI Taxonomy" id="2825165"/>
    <lineage>
        <taxon>Viruses</taxon>
        <taxon>Duplodnaviria</taxon>
        <taxon>Heunggongvirae</taxon>
        <taxon>Uroviricota</taxon>
        <taxon>Caudoviricetes</taxon>
    </lineage>
</organism>